<dbReference type="InterPro" id="IPR050553">
    <property type="entry name" value="Thioredoxin_ResA/DsbE_sf"/>
</dbReference>
<comment type="caution">
    <text evidence="6">The sequence shown here is derived from an EMBL/GenBank/DDBJ whole genome shotgun (WGS) entry which is preliminary data.</text>
</comment>
<dbReference type="InterPro" id="IPR013766">
    <property type="entry name" value="Thioredoxin_domain"/>
</dbReference>
<protein>
    <submittedName>
        <fullName evidence="6">Redoxin domain-containing protein</fullName>
    </submittedName>
</protein>
<dbReference type="PANTHER" id="PTHR42852">
    <property type="entry name" value="THIOL:DISULFIDE INTERCHANGE PROTEIN DSBE"/>
    <property type="match status" value="1"/>
</dbReference>
<keyword evidence="2" id="KW-0201">Cytochrome c-type biogenesis</keyword>
<evidence type="ECO:0000259" key="5">
    <source>
        <dbReference type="PROSITE" id="PS51352"/>
    </source>
</evidence>
<evidence type="ECO:0000313" key="7">
    <source>
        <dbReference type="Proteomes" id="UP001596958"/>
    </source>
</evidence>
<accession>A0ABW2YR24</accession>
<dbReference type="PANTHER" id="PTHR42852:SF6">
    <property type="entry name" value="THIOL:DISULFIDE INTERCHANGE PROTEIN DSBE"/>
    <property type="match status" value="1"/>
</dbReference>
<feature type="domain" description="Thioredoxin" evidence="5">
    <location>
        <begin position="238"/>
        <end position="385"/>
    </location>
</feature>
<dbReference type="Gene3D" id="3.40.30.10">
    <property type="entry name" value="Glutaredoxin"/>
    <property type="match status" value="1"/>
</dbReference>
<evidence type="ECO:0000256" key="1">
    <source>
        <dbReference type="ARBA" id="ARBA00004196"/>
    </source>
</evidence>
<dbReference type="EMBL" id="JBHTHU010000001">
    <property type="protein sequence ID" value="MFD0748536.1"/>
    <property type="molecule type" value="Genomic_DNA"/>
</dbReference>
<dbReference type="InterPro" id="IPR036249">
    <property type="entry name" value="Thioredoxin-like_sf"/>
</dbReference>
<keyword evidence="4" id="KW-0676">Redox-active center</keyword>
<proteinExistence type="predicted"/>
<gene>
    <name evidence="6" type="ORF">ACFQZS_00180</name>
</gene>
<dbReference type="CDD" id="cd02966">
    <property type="entry name" value="TlpA_like_family"/>
    <property type="match status" value="1"/>
</dbReference>
<dbReference type="Proteomes" id="UP001596958">
    <property type="component" value="Unassembled WGS sequence"/>
</dbReference>
<comment type="subcellular location">
    <subcellularLocation>
        <location evidence="1">Cell envelope</location>
    </subcellularLocation>
</comment>
<keyword evidence="7" id="KW-1185">Reference proteome</keyword>
<dbReference type="RefSeq" id="WP_377095885.1">
    <property type="nucleotide sequence ID" value="NZ_JBHTHU010000001.1"/>
</dbReference>
<evidence type="ECO:0000256" key="3">
    <source>
        <dbReference type="ARBA" id="ARBA00023157"/>
    </source>
</evidence>
<dbReference type="Pfam" id="PF00578">
    <property type="entry name" value="AhpC-TSA"/>
    <property type="match status" value="1"/>
</dbReference>
<dbReference type="PROSITE" id="PS51352">
    <property type="entry name" value="THIOREDOXIN_2"/>
    <property type="match status" value="1"/>
</dbReference>
<dbReference type="SUPFAM" id="SSF52833">
    <property type="entry name" value="Thioredoxin-like"/>
    <property type="match status" value="1"/>
</dbReference>
<sequence length="385" mass="43032">MKPHFLFTVLLCFGLKASAQNQFVLSGKITGVPVNSYVKIIYTDSKGGNVKDSALLVNDSFILKGDISEPTRANLIVKDKRIELFLEKGALTLNGNYPDVEHSKLTGSKTNDENLEFKVISEALSKEFKPVSDKINAVYAELRLAKLNKKSQATIDSLNDRLLVVGKEREPYAAKYEQAVHDFVVKHPHSFISPLQMGIYSTSWALNDMKAIFNSFSEEVKNSTQGKVIKKTITEREIQQAGLAKDFTAMSLDGRPLTLSSLKGKYVLLDFWGSWCVPCRAEMPHAKQLYNQYHKSGLEIVGVAVEQDKDKEGRWRRAVKQDGTGIWHNVLQKQDKKGEPGNITGLYNIGVYPTKVLIDKEGKIIGRYDGGGSDELDKKLAELFK</sequence>
<reference evidence="7" key="1">
    <citation type="journal article" date="2019" name="Int. J. Syst. Evol. Microbiol.">
        <title>The Global Catalogue of Microorganisms (GCM) 10K type strain sequencing project: providing services to taxonomists for standard genome sequencing and annotation.</title>
        <authorList>
            <consortium name="The Broad Institute Genomics Platform"/>
            <consortium name="The Broad Institute Genome Sequencing Center for Infectious Disease"/>
            <person name="Wu L."/>
            <person name="Ma J."/>
        </authorList>
    </citation>
    <scope>NUCLEOTIDE SEQUENCE [LARGE SCALE GENOMIC DNA]</scope>
    <source>
        <strain evidence="7">CCUG 63418</strain>
    </source>
</reference>
<dbReference type="InterPro" id="IPR025380">
    <property type="entry name" value="DUF4369"/>
</dbReference>
<keyword evidence="3" id="KW-1015">Disulfide bond</keyword>
<dbReference type="Pfam" id="PF14289">
    <property type="entry name" value="DUF4369"/>
    <property type="match status" value="1"/>
</dbReference>
<dbReference type="InterPro" id="IPR000866">
    <property type="entry name" value="AhpC/TSA"/>
</dbReference>
<name>A0ABW2YR24_9SPHI</name>
<evidence type="ECO:0000313" key="6">
    <source>
        <dbReference type="EMBL" id="MFD0748536.1"/>
    </source>
</evidence>
<evidence type="ECO:0000256" key="2">
    <source>
        <dbReference type="ARBA" id="ARBA00022748"/>
    </source>
</evidence>
<organism evidence="6 7">
    <name type="scientific">Mucilaginibacter calamicampi</name>
    <dbReference type="NCBI Taxonomy" id="1302352"/>
    <lineage>
        <taxon>Bacteria</taxon>
        <taxon>Pseudomonadati</taxon>
        <taxon>Bacteroidota</taxon>
        <taxon>Sphingobacteriia</taxon>
        <taxon>Sphingobacteriales</taxon>
        <taxon>Sphingobacteriaceae</taxon>
        <taxon>Mucilaginibacter</taxon>
    </lineage>
</organism>
<evidence type="ECO:0000256" key="4">
    <source>
        <dbReference type="ARBA" id="ARBA00023284"/>
    </source>
</evidence>